<feature type="transmembrane region" description="Helical" evidence="6">
    <location>
        <begin position="208"/>
        <end position="229"/>
    </location>
</feature>
<evidence type="ECO:0000256" key="6">
    <source>
        <dbReference type="SAM" id="Phobius"/>
    </source>
</evidence>
<proteinExistence type="predicted"/>
<evidence type="ECO:0000256" key="4">
    <source>
        <dbReference type="ARBA" id="ARBA00022989"/>
    </source>
</evidence>
<dbReference type="Proteomes" id="UP000257136">
    <property type="component" value="Unassembled WGS sequence"/>
</dbReference>
<comment type="caution">
    <text evidence="8">The sequence shown here is derived from an EMBL/GenBank/DDBJ whole genome shotgun (WGS) entry which is preliminary data.</text>
</comment>
<feature type="transmembrane region" description="Helical" evidence="6">
    <location>
        <begin position="274"/>
        <end position="292"/>
    </location>
</feature>
<gene>
    <name evidence="8" type="ORF">C8P67_11284</name>
</gene>
<dbReference type="AlphaFoldDB" id="A0A3E0EAL8"/>
<dbReference type="InterPro" id="IPR050375">
    <property type="entry name" value="MFS_TsgA-like"/>
</dbReference>
<keyword evidence="3 6" id="KW-0812">Transmembrane</keyword>
<dbReference type="PANTHER" id="PTHR43702:SF3">
    <property type="entry name" value="PROTEIN TSGA"/>
    <property type="match status" value="1"/>
</dbReference>
<dbReference type="PROSITE" id="PS50850">
    <property type="entry name" value="MFS"/>
    <property type="match status" value="1"/>
</dbReference>
<dbReference type="OrthoDB" id="3225787at2"/>
<dbReference type="InterPro" id="IPR036259">
    <property type="entry name" value="MFS_trans_sf"/>
</dbReference>
<name>A0A3E0EAL8_9FLAO</name>
<dbReference type="EMBL" id="QUNI01000012">
    <property type="protein sequence ID" value="REG94793.1"/>
    <property type="molecule type" value="Genomic_DNA"/>
</dbReference>
<keyword evidence="5 6" id="KW-0472">Membrane</keyword>
<dbReference type="PANTHER" id="PTHR43702">
    <property type="entry name" value="L-FUCOSE-PROTON SYMPORTER"/>
    <property type="match status" value="1"/>
</dbReference>
<dbReference type="InterPro" id="IPR020846">
    <property type="entry name" value="MFS_dom"/>
</dbReference>
<feature type="transmembrane region" description="Helical" evidence="6">
    <location>
        <begin position="7"/>
        <end position="30"/>
    </location>
</feature>
<feature type="transmembrane region" description="Helical" evidence="6">
    <location>
        <begin position="333"/>
        <end position="352"/>
    </location>
</feature>
<dbReference type="SUPFAM" id="SSF103473">
    <property type="entry name" value="MFS general substrate transporter"/>
    <property type="match status" value="1"/>
</dbReference>
<feature type="transmembrane region" description="Helical" evidence="6">
    <location>
        <begin position="298"/>
        <end position="321"/>
    </location>
</feature>
<keyword evidence="2" id="KW-1003">Cell membrane</keyword>
<keyword evidence="9" id="KW-1185">Reference proteome</keyword>
<organism evidence="8 9">
    <name type="scientific">Flavobacterium aquicola</name>
    <dbReference type="NCBI Taxonomy" id="1682742"/>
    <lineage>
        <taxon>Bacteria</taxon>
        <taxon>Pseudomonadati</taxon>
        <taxon>Bacteroidota</taxon>
        <taxon>Flavobacteriia</taxon>
        <taxon>Flavobacteriales</taxon>
        <taxon>Flavobacteriaceae</taxon>
        <taxon>Flavobacterium</taxon>
    </lineage>
</organism>
<evidence type="ECO:0000256" key="2">
    <source>
        <dbReference type="ARBA" id="ARBA00022475"/>
    </source>
</evidence>
<dbReference type="Pfam" id="PF07690">
    <property type="entry name" value="MFS_1"/>
    <property type="match status" value="1"/>
</dbReference>
<feature type="domain" description="Major facilitator superfamily (MFS) profile" evidence="7">
    <location>
        <begin position="5"/>
        <end position="383"/>
    </location>
</feature>
<evidence type="ECO:0000256" key="3">
    <source>
        <dbReference type="ARBA" id="ARBA00022692"/>
    </source>
</evidence>
<accession>A0A3E0EAL8</accession>
<dbReference type="GO" id="GO:0005886">
    <property type="term" value="C:plasma membrane"/>
    <property type="evidence" value="ECO:0007669"/>
    <property type="project" value="UniProtKB-SubCell"/>
</dbReference>
<evidence type="ECO:0000256" key="5">
    <source>
        <dbReference type="ARBA" id="ARBA00023136"/>
    </source>
</evidence>
<feature type="transmembrane region" description="Helical" evidence="6">
    <location>
        <begin position="74"/>
        <end position="93"/>
    </location>
</feature>
<protein>
    <submittedName>
        <fullName evidence="8">Fucose permease</fullName>
    </submittedName>
</protein>
<comment type="subcellular location">
    <subcellularLocation>
        <location evidence="1">Cell inner membrane</location>
        <topology evidence="1">Multi-pass membrane protein</topology>
    </subcellularLocation>
</comment>
<evidence type="ECO:0000259" key="7">
    <source>
        <dbReference type="PROSITE" id="PS50850"/>
    </source>
</evidence>
<dbReference type="Gene3D" id="1.20.1250.20">
    <property type="entry name" value="MFS general substrate transporter like domains"/>
    <property type="match status" value="2"/>
</dbReference>
<feature type="transmembrane region" description="Helical" evidence="6">
    <location>
        <begin position="358"/>
        <end position="379"/>
    </location>
</feature>
<dbReference type="RefSeq" id="WP_115814497.1">
    <property type="nucleotide sequence ID" value="NZ_QUNI01000012.1"/>
</dbReference>
<evidence type="ECO:0000313" key="9">
    <source>
        <dbReference type="Proteomes" id="UP000257136"/>
    </source>
</evidence>
<dbReference type="GO" id="GO:0022857">
    <property type="term" value="F:transmembrane transporter activity"/>
    <property type="evidence" value="ECO:0007669"/>
    <property type="project" value="InterPro"/>
</dbReference>
<feature type="transmembrane region" description="Helical" evidence="6">
    <location>
        <begin position="132"/>
        <end position="155"/>
    </location>
</feature>
<dbReference type="InterPro" id="IPR011701">
    <property type="entry name" value="MFS"/>
</dbReference>
<feature type="transmembrane region" description="Helical" evidence="6">
    <location>
        <begin position="99"/>
        <end position="120"/>
    </location>
</feature>
<reference evidence="8 9" key="1">
    <citation type="submission" date="2018-08" db="EMBL/GenBank/DDBJ databases">
        <title>Genomic Encyclopedia of Archaeal and Bacterial Type Strains, Phase II (KMG-II): from individual species to whole genera.</title>
        <authorList>
            <person name="Goeker M."/>
        </authorList>
    </citation>
    <scope>NUCLEOTIDE SEQUENCE [LARGE SCALE GENOMIC DNA]</scope>
    <source>
        <strain evidence="8 9">DSM 100880</strain>
    </source>
</reference>
<evidence type="ECO:0000313" key="8">
    <source>
        <dbReference type="EMBL" id="REG94793.1"/>
    </source>
</evidence>
<feature type="transmembrane region" description="Helical" evidence="6">
    <location>
        <begin position="249"/>
        <end position="267"/>
    </location>
</feature>
<evidence type="ECO:0000256" key="1">
    <source>
        <dbReference type="ARBA" id="ARBA00004429"/>
    </source>
</evidence>
<keyword evidence="4 6" id="KW-1133">Transmembrane helix</keyword>
<feature type="transmembrane region" description="Helical" evidence="6">
    <location>
        <begin position="161"/>
        <end position="181"/>
    </location>
</feature>
<sequence>MQKKQSVFQLLPILLGFFIMGFVDVVGIATNYVKKDFQLSDAVANLLPMAVFLWFLIFSIPIGMLMNKIGRKKTVLLSMLITVVALLIPMIAYSLPVVLIAFALLGIGNTIIQVSLNPLLTNIITGEKLTSTLTLGQFVKAIASFLGPVIAAFCANTFGNWQLLFIVFAVVTILSALWLWVTYIPKEEAVAVVSTFGESFALLGDKTIFLFFIGILTLVGIDVGLNITAPRLMMERAGMALEDAGYATSLYFIFRTAGAFLGAIILSKMSAKKFYIGSSAAAILAIALLMSANSQSLLYTGIALAGFACANMFSIIFSYALKKLPSKSNEVSALMIMGVSGGALFPFLMGVMTDAMGGIQIGAVGIILICCVCQLFLALSVKE</sequence>
<feature type="transmembrane region" description="Helical" evidence="6">
    <location>
        <begin position="42"/>
        <end position="62"/>
    </location>
</feature>